<dbReference type="GO" id="GO:0032259">
    <property type="term" value="P:methylation"/>
    <property type="evidence" value="ECO:0007669"/>
    <property type="project" value="UniProtKB-KW"/>
</dbReference>
<dbReference type="Gene3D" id="3.40.50.150">
    <property type="entry name" value="Vaccinia Virus protein VP39"/>
    <property type="match status" value="1"/>
</dbReference>
<evidence type="ECO:0000256" key="1">
    <source>
        <dbReference type="ARBA" id="ARBA00022603"/>
    </source>
</evidence>
<dbReference type="EMBL" id="JAOCDR010000028">
    <property type="protein sequence ID" value="MDH0656759.1"/>
    <property type="molecule type" value="Genomic_DNA"/>
</dbReference>
<reference evidence="4" key="1">
    <citation type="submission" date="2022-09" db="EMBL/GenBank/DDBJ databases">
        <title>Intensive care unit water sources are persistently colonized with multi-drug resistant bacteria and are the site of extensive horizontal gene transfer of antibiotic resistance genes.</title>
        <authorList>
            <person name="Diorio-Toth L."/>
        </authorList>
    </citation>
    <scope>NUCLEOTIDE SEQUENCE</scope>
    <source>
        <strain evidence="4">GD03851</strain>
    </source>
</reference>
<protein>
    <submittedName>
        <fullName evidence="4">DNA methyltransferase</fullName>
    </submittedName>
</protein>
<dbReference type="Pfam" id="PF01555">
    <property type="entry name" value="N6_N4_Mtase"/>
    <property type="match status" value="1"/>
</dbReference>
<gene>
    <name evidence="4" type="ORF">N5D11_11635</name>
</gene>
<name>A0AA42LF45_ACIJO</name>
<accession>A0AA42LF45</accession>
<organism evidence="4 5">
    <name type="scientific">Acinetobacter johnsonii</name>
    <dbReference type="NCBI Taxonomy" id="40214"/>
    <lineage>
        <taxon>Bacteria</taxon>
        <taxon>Pseudomonadati</taxon>
        <taxon>Pseudomonadota</taxon>
        <taxon>Gammaproteobacteria</taxon>
        <taxon>Moraxellales</taxon>
        <taxon>Moraxellaceae</taxon>
        <taxon>Acinetobacter</taxon>
    </lineage>
</organism>
<feature type="domain" description="DNA methylase N-4/N-6" evidence="3">
    <location>
        <begin position="492"/>
        <end position="649"/>
    </location>
</feature>
<dbReference type="InterPro" id="IPR002941">
    <property type="entry name" value="DNA_methylase_N4/N6"/>
</dbReference>
<dbReference type="AlphaFoldDB" id="A0AA42LF45"/>
<comment type="caution">
    <text evidence="4">The sequence shown here is derived from an EMBL/GenBank/DDBJ whole genome shotgun (WGS) entry which is preliminary data.</text>
</comment>
<evidence type="ECO:0000256" key="2">
    <source>
        <dbReference type="ARBA" id="ARBA00022679"/>
    </source>
</evidence>
<dbReference type="Proteomes" id="UP001161099">
    <property type="component" value="Unassembled WGS sequence"/>
</dbReference>
<dbReference type="InterPro" id="IPR029063">
    <property type="entry name" value="SAM-dependent_MTases_sf"/>
</dbReference>
<evidence type="ECO:0000313" key="4">
    <source>
        <dbReference type="EMBL" id="MDH0656759.1"/>
    </source>
</evidence>
<dbReference type="GO" id="GO:0003677">
    <property type="term" value="F:DNA binding"/>
    <property type="evidence" value="ECO:0007669"/>
    <property type="project" value="InterPro"/>
</dbReference>
<keyword evidence="1 4" id="KW-0489">Methyltransferase</keyword>
<keyword evidence="2" id="KW-0808">Transferase</keyword>
<evidence type="ECO:0000313" key="5">
    <source>
        <dbReference type="Proteomes" id="UP001161099"/>
    </source>
</evidence>
<sequence>MSTQFSALVSKLKEIFQINRPDLDFGVYRILNARSTEIAEFLDKRLKTKVEQYLGEAKSSLDENVLKELEAELKAEFGKRAFNEQGELIDAEAIESALGQKYIALTQADAHEMTDQSQVYSHLLTFFSRYYDDGDFISQRRYKGDTYAIPYSGEEVMLHWANKDQYYTKSGEMFSNYRFKLNDERSVLFRLVSADTARENRKDNDKDRRFIIVTEPKTFTRIDEDGEEFEETIVPFSIQNNELTILFEYATLPKGSKQETLNIESYNKIVSAEVLTTDWLNDLAQPAPTEKEPKRTVLHKHLSTYTQKNTADYFIHKDLGKFLRHELDFYIKNEVMHLDDVVSTDQFIQIERQLSIIKCLRQIGLEIISFLASLEDFQKKLWLKKKFVVSAEYCITLDRVDESLYVDIAGNTAQWQQWEDLGFKGTDAGWGTIDYLKQHQALMVDTSLFSIEFKAKLLKRIDDLDAQTDGLIINSDNFHALNILKEKEFSSIDCTYIDPPYNTAASEILYKNSYKHSSWLTLMNDRLMAGKFLNKDKNITCIAIDDYEYPRINLAIQNIFGEDSILSNVPIRSNPHGRAVASGFSTNHEFALFIGHSTVSKVGRLPRTEKRSERYSEKDKDGAFTWMNFRKTGADSRRKDRPKQHYPICYNSNTELLRIPEMVWSDINHGWQILEKIDENEKIIYPLDSNGEERAWSLGQERAKTLVNIDLIARVDRD</sequence>
<proteinExistence type="predicted"/>
<dbReference type="SUPFAM" id="SSF53335">
    <property type="entry name" value="S-adenosyl-L-methionine-dependent methyltransferases"/>
    <property type="match status" value="1"/>
</dbReference>
<evidence type="ECO:0000259" key="3">
    <source>
        <dbReference type="Pfam" id="PF01555"/>
    </source>
</evidence>
<dbReference type="GO" id="GO:0008170">
    <property type="term" value="F:N-methyltransferase activity"/>
    <property type="evidence" value="ECO:0007669"/>
    <property type="project" value="InterPro"/>
</dbReference>